<name>A0A9W9GIY3_9EURO</name>
<dbReference type="GO" id="GO:0000981">
    <property type="term" value="F:DNA-binding transcription factor activity, RNA polymerase II-specific"/>
    <property type="evidence" value="ECO:0007669"/>
    <property type="project" value="InterPro"/>
</dbReference>
<evidence type="ECO:0000256" key="5">
    <source>
        <dbReference type="ARBA" id="ARBA00023163"/>
    </source>
</evidence>
<dbReference type="InterPro" id="IPR001138">
    <property type="entry name" value="Zn2Cys6_DnaBD"/>
</dbReference>
<dbReference type="PANTHER" id="PTHR47338">
    <property type="entry name" value="ZN(II)2CYS6 TRANSCRIPTION FACTOR (EUROFUNG)-RELATED"/>
    <property type="match status" value="1"/>
</dbReference>
<evidence type="ECO:0000256" key="7">
    <source>
        <dbReference type="SAM" id="MobiDB-lite"/>
    </source>
</evidence>
<proteinExistence type="predicted"/>
<dbReference type="Pfam" id="PF00172">
    <property type="entry name" value="Zn_clus"/>
    <property type="match status" value="1"/>
</dbReference>
<evidence type="ECO:0000313" key="9">
    <source>
        <dbReference type="EMBL" id="KAJ5121061.1"/>
    </source>
</evidence>
<keyword evidence="3" id="KW-0805">Transcription regulation</keyword>
<dbReference type="GeneID" id="81408936"/>
<dbReference type="EMBL" id="JAPQKL010000007">
    <property type="protein sequence ID" value="KAJ5121061.1"/>
    <property type="molecule type" value="Genomic_DNA"/>
</dbReference>
<dbReference type="PROSITE" id="PS00463">
    <property type="entry name" value="ZN2_CY6_FUNGAL_1"/>
    <property type="match status" value="1"/>
</dbReference>
<dbReference type="OrthoDB" id="270167at2759"/>
<evidence type="ECO:0000256" key="1">
    <source>
        <dbReference type="ARBA" id="ARBA00004123"/>
    </source>
</evidence>
<evidence type="ECO:0000313" key="10">
    <source>
        <dbReference type="Proteomes" id="UP001149079"/>
    </source>
</evidence>
<protein>
    <recommendedName>
        <fullName evidence="8">Zn(2)-C6 fungal-type domain-containing protein</fullName>
    </recommendedName>
</protein>
<evidence type="ECO:0000256" key="6">
    <source>
        <dbReference type="ARBA" id="ARBA00023242"/>
    </source>
</evidence>
<organism evidence="9 10">
    <name type="scientific">Penicillium bovifimosum</name>
    <dbReference type="NCBI Taxonomy" id="126998"/>
    <lineage>
        <taxon>Eukaryota</taxon>
        <taxon>Fungi</taxon>
        <taxon>Dikarya</taxon>
        <taxon>Ascomycota</taxon>
        <taxon>Pezizomycotina</taxon>
        <taxon>Eurotiomycetes</taxon>
        <taxon>Eurotiomycetidae</taxon>
        <taxon>Eurotiales</taxon>
        <taxon>Aspergillaceae</taxon>
        <taxon>Penicillium</taxon>
    </lineage>
</organism>
<dbReference type="GO" id="GO:0006351">
    <property type="term" value="P:DNA-templated transcription"/>
    <property type="evidence" value="ECO:0007669"/>
    <property type="project" value="InterPro"/>
</dbReference>
<sequence>MTSHALASCFFCRRSKRRCDKNLPTCQLCIKKGLKCSYPHRRGQRAASPPCGVHGSESGDDSNSAHAEPVVAQSSNVSQFQPVSSTSSFAVNAAISFLAPDLFREAGLEIPRLDLDIPDEVSLHLGDSQQVLETASKFFQMTWLPIVSRKRHLAAVLNPLSPSRRPTVLLNLCMKLCCLPVNDDEGRKRISLYRSIKKFYSEVESTGDLCVQVLQAAIFIAAFEIGDAIYPAAYLTVGGCARYGIAMGLDKINKSRLGGEHNRTASWMEIEEKRRVWWAILNLDRSVTSYTISFYWSFGEIVILAYNQTDAFGIQILKLHKSCSGLGDRGSRI</sequence>
<keyword evidence="10" id="KW-1185">Reference proteome</keyword>
<comment type="subcellular location">
    <subcellularLocation>
        <location evidence="1">Nucleus</location>
    </subcellularLocation>
</comment>
<dbReference type="InterPro" id="IPR036864">
    <property type="entry name" value="Zn2-C6_fun-type_DNA-bd_sf"/>
</dbReference>
<dbReference type="Proteomes" id="UP001149079">
    <property type="component" value="Unassembled WGS sequence"/>
</dbReference>
<reference evidence="9" key="1">
    <citation type="submission" date="2022-11" db="EMBL/GenBank/DDBJ databases">
        <authorList>
            <person name="Petersen C."/>
        </authorList>
    </citation>
    <scope>NUCLEOTIDE SEQUENCE</scope>
    <source>
        <strain evidence="9">IBT 22155</strain>
    </source>
</reference>
<dbReference type="Gene3D" id="4.10.240.10">
    <property type="entry name" value="Zn(2)-C6 fungal-type DNA-binding domain"/>
    <property type="match status" value="1"/>
</dbReference>
<dbReference type="GO" id="GO:0008270">
    <property type="term" value="F:zinc ion binding"/>
    <property type="evidence" value="ECO:0007669"/>
    <property type="project" value="InterPro"/>
</dbReference>
<evidence type="ECO:0000259" key="8">
    <source>
        <dbReference type="PROSITE" id="PS50048"/>
    </source>
</evidence>
<accession>A0A9W9GIY3</accession>
<dbReference type="InterPro" id="IPR007219">
    <property type="entry name" value="XnlR_reg_dom"/>
</dbReference>
<keyword evidence="5" id="KW-0804">Transcription</keyword>
<dbReference type="GO" id="GO:0003677">
    <property type="term" value="F:DNA binding"/>
    <property type="evidence" value="ECO:0007669"/>
    <property type="project" value="UniProtKB-KW"/>
</dbReference>
<dbReference type="SUPFAM" id="SSF57701">
    <property type="entry name" value="Zn2/Cys6 DNA-binding domain"/>
    <property type="match status" value="1"/>
</dbReference>
<feature type="domain" description="Zn(2)-C6 fungal-type" evidence="8">
    <location>
        <begin position="8"/>
        <end position="38"/>
    </location>
</feature>
<dbReference type="Pfam" id="PF04082">
    <property type="entry name" value="Fungal_trans"/>
    <property type="match status" value="1"/>
</dbReference>
<dbReference type="SMART" id="SM00066">
    <property type="entry name" value="GAL4"/>
    <property type="match status" value="1"/>
</dbReference>
<dbReference type="AlphaFoldDB" id="A0A9W9GIY3"/>
<dbReference type="PROSITE" id="PS50048">
    <property type="entry name" value="ZN2_CY6_FUNGAL_2"/>
    <property type="match status" value="1"/>
</dbReference>
<gene>
    <name evidence="9" type="ORF">N7515_009022</name>
</gene>
<dbReference type="PANTHER" id="PTHR47338:SF20">
    <property type="entry name" value="ZN(II)2CYS6 TRANSCRIPTION FACTOR (EUROFUNG)"/>
    <property type="match status" value="1"/>
</dbReference>
<keyword evidence="6" id="KW-0539">Nucleus</keyword>
<dbReference type="RefSeq" id="XP_056517565.1">
    <property type="nucleotide sequence ID" value="XM_056669766.1"/>
</dbReference>
<reference evidence="9" key="2">
    <citation type="journal article" date="2023" name="IMA Fungus">
        <title>Comparative genomic study of the Penicillium genus elucidates a diverse pangenome and 15 lateral gene transfer events.</title>
        <authorList>
            <person name="Petersen C."/>
            <person name="Sorensen T."/>
            <person name="Nielsen M.R."/>
            <person name="Sondergaard T.E."/>
            <person name="Sorensen J.L."/>
            <person name="Fitzpatrick D.A."/>
            <person name="Frisvad J.C."/>
            <person name="Nielsen K.L."/>
        </authorList>
    </citation>
    <scope>NUCLEOTIDE SEQUENCE</scope>
    <source>
        <strain evidence="9">IBT 22155</strain>
    </source>
</reference>
<dbReference type="GO" id="GO:0005634">
    <property type="term" value="C:nucleus"/>
    <property type="evidence" value="ECO:0007669"/>
    <property type="project" value="UniProtKB-SubCell"/>
</dbReference>
<comment type="caution">
    <text evidence="9">The sequence shown here is derived from an EMBL/GenBank/DDBJ whole genome shotgun (WGS) entry which is preliminary data.</text>
</comment>
<dbReference type="CDD" id="cd12148">
    <property type="entry name" value="fungal_TF_MHR"/>
    <property type="match status" value="1"/>
</dbReference>
<evidence type="ECO:0000256" key="4">
    <source>
        <dbReference type="ARBA" id="ARBA00023125"/>
    </source>
</evidence>
<keyword evidence="4" id="KW-0238">DNA-binding</keyword>
<dbReference type="CDD" id="cd00067">
    <property type="entry name" value="GAL4"/>
    <property type="match status" value="1"/>
</dbReference>
<evidence type="ECO:0000256" key="2">
    <source>
        <dbReference type="ARBA" id="ARBA00022723"/>
    </source>
</evidence>
<dbReference type="InterPro" id="IPR050815">
    <property type="entry name" value="TF_fung"/>
</dbReference>
<keyword evidence="2" id="KW-0479">Metal-binding</keyword>
<evidence type="ECO:0000256" key="3">
    <source>
        <dbReference type="ARBA" id="ARBA00023015"/>
    </source>
</evidence>
<feature type="region of interest" description="Disordered" evidence="7">
    <location>
        <begin position="46"/>
        <end position="71"/>
    </location>
</feature>